<dbReference type="STRING" id="1703345.A3860_37525"/>
<dbReference type="RefSeq" id="WP_081154721.1">
    <property type="nucleotide sequence ID" value="NZ_LVYD01000079.1"/>
</dbReference>
<name>A0A1V9FM89_9BACT</name>
<evidence type="ECO:0000256" key="1">
    <source>
        <dbReference type="SAM" id="SignalP"/>
    </source>
</evidence>
<sequence>MKKHYKIIVVLWAMLCCCIVSMAQSTIIINPPRSSANDAVAVDTMIDFGFKKELPWRSTGAVYTLSGKALNKMFTGNLLNTLQGRIPGLTVVTGSGEPGYDLPALYVRGQTSWNIGGNQLVILLDGFHVEISALSALSPYEIESVTLLKDAAATAMFGLQGGAGVLSIRTRKGRTAKNELVLNARYGISSVVQLPRVMNGYDYTTLYNQALVNDGFSPKYPNPELYRATNDPIHPNVNWYNELLNSTSHIQDYNLLFRGGNETARYFVMVDYMNNNGLYKNAKTISKDFGTNATYNKINLRANADIDLSKNLLVSAAVSGIIEDRNTPSGFSASQLFNNLMTIPAATFAVKNPNGTWGNSSVYNFNPVELLQQSGIYKAHTRTIQTGVTAKQKLGMITPGLALTAGVSFNNQYGGYYQTSYAVRTYEMVKNAQDMPVRDADSNIVYKTIGNDVPRSTGDGGTTHWNRNTLQFGFDYNRSFGKHTFSGTLLGRRESYLHDGQSYAVRVQGLSAGVTYDYAQKYIVDVSGAYMGSADFAPGKRYGLFPAAGIGWVASNEGILKGNKVVDYLKFRASYGAAANINESYRFLYEAQAGSASGWITGSGNTAQSGLAIAQLANPNATWELKTSFNAGFDIRLLKTLSATVDVFSEKRTGIYEIPSASVPAFTGFNLPWVNSGVVHNKGFEAIINYDNKAGDFTYHISGSAAFARNKIIDKSETAQPFARLYQKGFAINQEKGLAFDGFYQQSDFDASGNLKAGVAASSFTNVKPGDLKYKDLDGNGIINAYDMQPFGYSNVPEITLGLNIGFAWKGFDCSAFAQGVLHRTVNLLSVAYNYTHPFVNNNNITAFSGNSWTPATSATSTTPRLSTLSNPNNDQASNFWLRKGDFIKLRSLQLGYTFSNKGVLQKIGSVRVFVNGTNLFVFNKVDGLEPENLSMGYPLTKVVDFGFNIKF</sequence>
<dbReference type="SUPFAM" id="SSF56935">
    <property type="entry name" value="Porins"/>
    <property type="match status" value="1"/>
</dbReference>
<dbReference type="Proteomes" id="UP000192796">
    <property type="component" value="Unassembled WGS sequence"/>
</dbReference>
<dbReference type="OrthoDB" id="9768177at2"/>
<keyword evidence="4" id="KW-1185">Reference proteome</keyword>
<reference evidence="3 4" key="1">
    <citation type="submission" date="2016-03" db="EMBL/GenBank/DDBJ databases">
        <title>Niastella vici sp. nov., isolated from farmland soil.</title>
        <authorList>
            <person name="Chen L."/>
            <person name="Wang D."/>
            <person name="Yang S."/>
            <person name="Wang G."/>
        </authorList>
    </citation>
    <scope>NUCLEOTIDE SEQUENCE [LARGE SCALE GENOMIC DNA]</scope>
    <source>
        <strain evidence="3 4">DJ57</strain>
    </source>
</reference>
<evidence type="ECO:0000313" key="4">
    <source>
        <dbReference type="Proteomes" id="UP000192796"/>
    </source>
</evidence>
<dbReference type="Pfam" id="PF07715">
    <property type="entry name" value="Plug"/>
    <property type="match status" value="1"/>
</dbReference>
<protein>
    <submittedName>
        <fullName evidence="3">SusC/RagA family TonB-linked outer membrane protein</fullName>
    </submittedName>
</protein>
<dbReference type="AlphaFoldDB" id="A0A1V9FM89"/>
<dbReference type="NCBIfam" id="TIGR04056">
    <property type="entry name" value="OMP_RagA_SusC"/>
    <property type="match status" value="1"/>
</dbReference>
<dbReference type="InterPro" id="IPR023996">
    <property type="entry name" value="TonB-dep_OMP_SusC/RagA"/>
</dbReference>
<evidence type="ECO:0000313" key="3">
    <source>
        <dbReference type="EMBL" id="OQP59452.1"/>
    </source>
</evidence>
<feature type="signal peptide" evidence="1">
    <location>
        <begin position="1"/>
        <end position="23"/>
    </location>
</feature>
<comment type="caution">
    <text evidence="3">The sequence shown here is derived from an EMBL/GenBank/DDBJ whole genome shotgun (WGS) entry which is preliminary data.</text>
</comment>
<dbReference type="EMBL" id="LVYD01000079">
    <property type="protein sequence ID" value="OQP59452.1"/>
    <property type="molecule type" value="Genomic_DNA"/>
</dbReference>
<dbReference type="InterPro" id="IPR012910">
    <property type="entry name" value="Plug_dom"/>
</dbReference>
<dbReference type="InterPro" id="IPR037066">
    <property type="entry name" value="Plug_dom_sf"/>
</dbReference>
<gene>
    <name evidence="3" type="ORF">A3860_37525</name>
</gene>
<dbReference type="Gene3D" id="2.170.130.10">
    <property type="entry name" value="TonB-dependent receptor, plug domain"/>
    <property type="match status" value="1"/>
</dbReference>
<evidence type="ECO:0000259" key="2">
    <source>
        <dbReference type="Pfam" id="PF07715"/>
    </source>
</evidence>
<keyword evidence="1" id="KW-0732">Signal</keyword>
<proteinExistence type="predicted"/>
<accession>A0A1V9FM89</accession>
<feature type="domain" description="TonB-dependent receptor plug" evidence="2">
    <location>
        <begin position="58"/>
        <end position="165"/>
    </location>
</feature>
<feature type="chain" id="PRO_5013320275" evidence="1">
    <location>
        <begin position="24"/>
        <end position="952"/>
    </location>
</feature>
<organism evidence="3 4">
    <name type="scientific">Niastella vici</name>
    <dbReference type="NCBI Taxonomy" id="1703345"/>
    <lineage>
        <taxon>Bacteria</taxon>
        <taxon>Pseudomonadati</taxon>
        <taxon>Bacteroidota</taxon>
        <taxon>Chitinophagia</taxon>
        <taxon>Chitinophagales</taxon>
        <taxon>Chitinophagaceae</taxon>
        <taxon>Niastella</taxon>
    </lineage>
</organism>